<keyword evidence="3" id="KW-0068">Autocatalytic cleavage</keyword>
<dbReference type="GO" id="GO:0006597">
    <property type="term" value="P:spermine biosynthetic process"/>
    <property type="evidence" value="ECO:0007669"/>
    <property type="project" value="TreeGrafter"/>
</dbReference>
<proteinExistence type="inferred from homology"/>
<protein>
    <submittedName>
        <fullName evidence="6">S-adenosylmethionine decarboxylase proenzyme</fullName>
    </submittedName>
</protein>
<dbReference type="InterPro" id="IPR048283">
    <property type="entry name" value="AdoMetDC-like"/>
</dbReference>
<evidence type="ECO:0000256" key="3">
    <source>
        <dbReference type="ARBA" id="ARBA00022813"/>
    </source>
</evidence>
<accession>A0AAE1WG61</accession>
<keyword evidence="4" id="KW-0745">Spermidine biosynthesis</keyword>
<evidence type="ECO:0000313" key="7">
    <source>
        <dbReference type="Proteomes" id="UP001289374"/>
    </source>
</evidence>
<name>A0AAE1WG61_9LAMI</name>
<dbReference type="AlphaFoldDB" id="A0AAE1WG61"/>
<dbReference type="GO" id="GO:0005829">
    <property type="term" value="C:cytosol"/>
    <property type="evidence" value="ECO:0007669"/>
    <property type="project" value="TreeGrafter"/>
</dbReference>
<organism evidence="6 7">
    <name type="scientific">Sesamum angolense</name>
    <dbReference type="NCBI Taxonomy" id="2727404"/>
    <lineage>
        <taxon>Eukaryota</taxon>
        <taxon>Viridiplantae</taxon>
        <taxon>Streptophyta</taxon>
        <taxon>Embryophyta</taxon>
        <taxon>Tracheophyta</taxon>
        <taxon>Spermatophyta</taxon>
        <taxon>Magnoliopsida</taxon>
        <taxon>eudicotyledons</taxon>
        <taxon>Gunneridae</taxon>
        <taxon>Pentapetalae</taxon>
        <taxon>asterids</taxon>
        <taxon>lamiids</taxon>
        <taxon>Lamiales</taxon>
        <taxon>Pedaliaceae</taxon>
        <taxon>Sesamum</taxon>
    </lineage>
</organism>
<evidence type="ECO:0000313" key="6">
    <source>
        <dbReference type="EMBL" id="KAK4392683.1"/>
    </source>
</evidence>
<dbReference type="PANTHER" id="PTHR11570">
    <property type="entry name" value="S-ADENOSYLMETHIONINE DECARBOXYLASE"/>
    <property type="match status" value="1"/>
</dbReference>
<reference evidence="6" key="1">
    <citation type="submission" date="2020-06" db="EMBL/GenBank/DDBJ databases">
        <authorList>
            <person name="Li T."/>
            <person name="Hu X."/>
            <person name="Zhang T."/>
            <person name="Song X."/>
            <person name="Zhang H."/>
            <person name="Dai N."/>
            <person name="Sheng W."/>
            <person name="Hou X."/>
            <person name="Wei L."/>
        </authorList>
    </citation>
    <scope>NUCLEOTIDE SEQUENCE</scope>
    <source>
        <strain evidence="6">K16</strain>
        <tissue evidence="6">Leaf</tissue>
    </source>
</reference>
<comment type="pathway">
    <text evidence="1">Amine and polyamine biosynthesis; S-adenosylmethioninamine biosynthesis; S-adenosylmethioninamine from S-adenosyl-L-methionine: step 1/1.</text>
</comment>
<dbReference type="Gene3D" id="3.60.90.10">
    <property type="entry name" value="S-adenosylmethionine decarboxylase"/>
    <property type="match status" value="1"/>
</dbReference>
<comment type="caution">
    <text evidence="6">The sequence shown here is derived from an EMBL/GenBank/DDBJ whole genome shotgun (WGS) entry which is preliminary data.</text>
</comment>
<evidence type="ECO:0000256" key="5">
    <source>
        <dbReference type="ARBA" id="ARBA00023115"/>
    </source>
</evidence>
<keyword evidence="7" id="KW-1185">Reference proteome</keyword>
<reference evidence="6" key="2">
    <citation type="journal article" date="2024" name="Plant">
        <title>Genomic evolution and insights into agronomic trait innovations of Sesamum species.</title>
        <authorList>
            <person name="Miao H."/>
            <person name="Wang L."/>
            <person name="Qu L."/>
            <person name="Liu H."/>
            <person name="Sun Y."/>
            <person name="Le M."/>
            <person name="Wang Q."/>
            <person name="Wei S."/>
            <person name="Zheng Y."/>
            <person name="Lin W."/>
            <person name="Duan Y."/>
            <person name="Cao H."/>
            <person name="Xiong S."/>
            <person name="Wang X."/>
            <person name="Wei L."/>
            <person name="Li C."/>
            <person name="Ma Q."/>
            <person name="Ju M."/>
            <person name="Zhao R."/>
            <person name="Li G."/>
            <person name="Mu C."/>
            <person name="Tian Q."/>
            <person name="Mei H."/>
            <person name="Zhang T."/>
            <person name="Gao T."/>
            <person name="Zhang H."/>
        </authorList>
    </citation>
    <scope>NUCLEOTIDE SEQUENCE</scope>
    <source>
        <strain evidence="6">K16</strain>
    </source>
</reference>
<comment type="similarity">
    <text evidence="2">Belongs to the eukaryotic AdoMetDC family.</text>
</comment>
<keyword evidence="5" id="KW-0620">Polyamine biosynthesis</keyword>
<gene>
    <name evidence="6" type="ORF">Sango_2046100</name>
</gene>
<dbReference type="PANTHER" id="PTHR11570:SF0">
    <property type="entry name" value="S-ADENOSYLMETHIONINE DECARBOXYLASE PROENZYME"/>
    <property type="match status" value="1"/>
</dbReference>
<dbReference type="GO" id="GO:0004014">
    <property type="term" value="F:adenosylmethionine decarboxylase activity"/>
    <property type="evidence" value="ECO:0007669"/>
    <property type="project" value="InterPro"/>
</dbReference>
<dbReference type="SUPFAM" id="SSF56276">
    <property type="entry name" value="S-adenosylmethionine decarboxylase"/>
    <property type="match status" value="1"/>
</dbReference>
<dbReference type="InterPro" id="IPR016067">
    <property type="entry name" value="S-AdoMet_deCO2ase_core"/>
</dbReference>
<dbReference type="EMBL" id="JACGWL010000011">
    <property type="protein sequence ID" value="KAK4392683.1"/>
    <property type="molecule type" value="Genomic_DNA"/>
</dbReference>
<dbReference type="Pfam" id="PF01536">
    <property type="entry name" value="SAM_decarbox"/>
    <property type="match status" value="1"/>
</dbReference>
<dbReference type="GO" id="GO:0008295">
    <property type="term" value="P:spermidine biosynthetic process"/>
    <property type="evidence" value="ECO:0007669"/>
    <property type="project" value="UniProtKB-KW"/>
</dbReference>
<evidence type="ECO:0000256" key="1">
    <source>
        <dbReference type="ARBA" id="ARBA00004911"/>
    </source>
</evidence>
<evidence type="ECO:0000256" key="4">
    <source>
        <dbReference type="ARBA" id="ARBA00023066"/>
    </source>
</evidence>
<dbReference type="Proteomes" id="UP001289374">
    <property type="component" value="Unassembled WGS sequence"/>
</dbReference>
<evidence type="ECO:0000256" key="2">
    <source>
        <dbReference type="ARBA" id="ARBA00008466"/>
    </source>
</evidence>
<sequence>MNAIEGASYSTVHVTPEDGFSYASYEAMGLDFGSVELRPLIGGFLGVSVPRSSVAITCPRRVEESL</sequence>